<dbReference type="InterPro" id="IPR015890">
    <property type="entry name" value="Chorismate_C"/>
</dbReference>
<sequence length="374" mass="42949">MQQSFFNQLQNRLENQLPFVAYRKPNETSVYAILQKNDALNYCQDFTNSGFVFSPFENIENAIIFPLNQSEIIEFKDEIILDETEHSQSNFNLENREKAKQFHVNLVENAVNAIKNESFKKVVVSRVEQSPFNSSETILLFKRLLNNYKTAMVYCWYHPKVGLWLGATPETLLKIEGNRLQTMSLAGTQPYVNTTDVTWQNKEIEEQQFVTDFIVDSLKPLINTVSTTKRQTIKAGQLLHLQTKISAVFDKANFNFKNVLKALHPTPAVCGLPKATAKDFILKNENYNREFYTGFLGELNFTQTKSRNTNRKNVENNAYQSIKTVTNLFVNLRCLQIKNNQALIYVGGGITKDSNPEKEWEETVAKSLTIKSLL</sequence>
<evidence type="ECO:0000313" key="3">
    <source>
        <dbReference type="Proteomes" id="UP000238430"/>
    </source>
</evidence>
<gene>
    <name evidence="2" type="ORF">C7H61_05935</name>
</gene>
<dbReference type="Gene3D" id="3.60.120.10">
    <property type="entry name" value="Anthranilate synthase"/>
    <property type="match status" value="1"/>
</dbReference>
<feature type="domain" description="Chorismate-utilising enzyme C-terminal" evidence="1">
    <location>
        <begin position="323"/>
        <end position="366"/>
    </location>
</feature>
<dbReference type="EMBL" id="PXOT01000020">
    <property type="protein sequence ID" value="PSG92118.1"/>
    <property type="molecule type" value="Genomic_DNA"/>
</dbReference>
<name>A0A2T1NGX4_9FLAO</name>
<proteinExistence type="predicted"/>
<dbReference type="Pfam" id="PF00425">
    <property type="entry name" value="Chorismate_bind"/>
    <property type="match status" value="2"/>
</dbReference>
<feature type="domain" description="Chorismate-utilising enzyme C-terminal" evidence="1">
    <location>
        <begin position="103"/>
        <end position="303"/>
    </location>
</feature>
<dbReference type="InterPro" id="IPR005801">
    <property type="entry name" value="ADC_synthase"/>
</dbReference>
<evidence type="ECO:0000259" key="1">
    <source>
        <dbReference type="Pfam" id="PF00425"/>
    </source>
</evidence>
<keyword evidence="3" id="KW-1185">Reference proteome</keyword>
<comment type="caution">
    <text evidence="2">The sequence shown here is derived from an EMBL/GenBank/DDBJ whole genome shotgun (WGS) entry which is preliminary data.</text>
</comment>
<dbReference type="AlphaFoldDB" id="A0A2T1NGX4"/>
<organism evidence="2 3">
    <name type="scientific">Mesoflavibacter zeaxanthinifaciens subsp. sabulilitoris</name>
    <dbReference type="NCBI Taxonomy" id="1520893"/>
    <lineage>
        <taxon>Bacteria</taxon>
        <taxon>Pseudomonadati</taxon>
        <taxon>Bacteroidota</taxon>
        <taxon>Flavobacteriia</taxon>
        <taxon>Flavobacteriales</taxon>
        <taxon>Flavobacteriaceae</taxon>
        <taxon>Mesoflavibacter</taxon>
    </lineage>
</organism>
<reference evidence="2 3" key="1">
    <citation type="submission" date="2018-03" db="EMBL/GenBank/DDBJ databases">
        <title>Mesoflavibacter sp. HG37 and Mesoflavibacter sp. HG96 sp.nov., two marine bacteria isolated from seawater of Western Pacific Ocean.</title>
        <authorList>
            <person name="Cheng H."/>
            <person name="Wu Y.-H."/>
            <person name="Guo L.-L."/>
            <person name="Xu X.-W."/>
        </authorList>
    </citation>
    <scope>NUCLEOTIDE SEQUENCE [LARGE SCALE GENOMIC DNA]</scope>
    <source>
        <strain evidence="2 3">KCTC 42117</strain>
    </source>
</reference>
<dbReference type="OrthoDB" id="9806579at2"/>
<dbReference type="RefSeq" id="WP_106678046.1">
    <property type="nucleotide sequence ID" value="NZ_JACHWV010000001.1"/>
</dbReference>
<accession>A0A2T1NGX4</accession>
<dbReference type="SUPFAM" id="SSF56322">
    <property type="entry name" value="ADC synthase"/>
    <property type="match status" value="1"/>
</dbReference>
<dbReference type="PANTHER" id="PTHR42839:SF2">
    <property type="entry name" value="ISOCHORISMATE SYNTHASE ENTC"/>
    <property type="match status" value="1"/>
</dbReference>
<dbReference type="Proteomes" id="UP000238430">
    <property type="component" value="Unassembled WGS sequence"/>
</dbReference>
<evidence type="ECO:0000313" key="2">
    <source>
        <dbReference type="EMBL" id="PSG92118.1"/>
    </source>
</evidence>
<dbReference type="PANTHER" id="PTHR42839">
    <property type="entry name" value="ISOCHORISMATE SYNTHASE ENTC"/>
    <property type="match status" value="1"/>
</dbReference>
<protein>
    <submittedName>
        <fullName evidence="2">Isochorismate synthase</fullName>
    </submittedName>
</protein>